<comment type="caution">
    <text evidence="1">The sequence shown here is derived from an EMBL/GenBank/DDBJ whole genome shotgun (WGS) entry which is preliminary data.</text>
</comment>
<dbReference type="Proteomes" id="UP000033935">
    <property type="component" value="Unassembled WGS sequence"/>
</dbReference>
<accession>A0A0G0QNH9</accession>
<dbReference type="EMBL" id="LBWG01000034">
    <property type="protein sequence ID" value="KKR03237.1"/>
    <property type="molecule type" value="Genomic_DNA"/>
</dbReference>
<protein>
    <submittedName>
        <fullName evidence="1">Uncharacterized protein</fullName>
    </submittedName>
</protein>
<reference evidence="1 2" key="1">
    <citation type="journal article" date="2015" name="Nature">
        <title>rRNA introns, odd ribosomes, and small enigmatic genomes across a large radiation of phyla.</title>
        <authorList>
            <person name="Brown C.T."/>
            <person name="Hug L.A."/>
            <person name="Thomas B.C."/>
            <person name="Sharon I."/>
            <person name="Castelle C.J."/>
            <person name="Singh A."/>
            <person name="Wilkins M.J."/>
            <person name="Williams K.H."/>
            <person name="Banfield J.F."/>
        </authorList>
    </citation>
    <scope>NUCLEOTIDE SEQUENCE [LARGE SCALE GENOMIC DNA]</scope>
</reference>
<name>A0A0G0QNH9_9BACT</name>
<evidence type="ECO:0000313" key="2">
    <source>
        <dbReference type="Proteomes" id="UP000033935"/>
    </source>
</evidence>
<gene>
    <name evidence="1" type="ORF">UT30_C0034G0002</name>
</gene>
<organism evidence="1 2">
    <name type="scientific">Candidatus Uhrbacteria bacterium GW2011_GWF2_39_13</name>
    <dbReference type="NCBI Taxonomy" id="1618995"/>
    <lineage>
        <taxon>Bacteria</taxon>
        <taxon>Candidatus Uhriibacteriota</taxon>
    </lineage>
</organism>
<dbReference type="AlphaFoldDB" id="A0A0G0QNH9"/>
<sequence>MSEIEKFCIQEREDDGSQVSHRPYDYIIGEENLRDVQLLKTVRDGWAKVSVGEGKVLYLSPEGISGRKLIVTPNEQHVVPYLLTSRDRVKRVFGDCPIELPLKEDLDFETIDELLSQLNEQKASVESDGEVDPDSIQRILTIADPIGITEILKTRNEELKKVGNQVGNIDFKNLNPDSLAILSTLINKKVIEYLVSLKFPIIKHKNAKQLIAELSKRVDDNQDLLNRKKVLSNYSTFFVPYPDGMGVDIEYDLVAQNNKFDGSLSGKGFHARKNTFENIINRAVTASVKTFFTGLPIVYQCTDFHEEGFSFELHFYNPFFVQGGFVN</sequence>
<proteinExistence type="predicted"/>
<evidence type="ECO:0000313" key="1">
    <source>
        <dbReference type="EMBL" id="KKR03237.1"/>
    </source>
</evidence>